<evidence type="ECO:0000313" key="23">
    <source>
        <dbReference type="Proteomes" id="UP000316096"/>
    </source>
</evidence>
<feature type="binding site" evidence="18">
    <location>
        <begin position="137"/>
        <end position="143"/>
    </location>
    <ligand>
        <name>(6S)-NADPHX</name>
        <dbReference type="ChEBI" id="CHEBI:64076"/>
    </ligand>
</feature>
<evidence type="ECO:0000256" key="19">
    <source>
        <dbReference type="PIRNR" id="PIRNR017184"/>
    </source>
</evidence>
<name>A0A543CM19_9ACTN</name>
<evidence type="ECO:0000256" key="18">
    <source>
        <dbReference type="HAMAP-Rule" id="MF_01966"/>
    </source>
</evidence>
<keyword evidence="10 17" id="KW-0520">NAD</keyword>
<keyword evidence="22" id="KW-0418">Kinase</keyword>
<comment type="similarity">
    <text evidence="18">Belongs to the NnrE/AIBP family.</text>
</comment>
<dbReference type="InterPro" id="IPR000631">
    <property type="entry name" value="CARKD"/>
</dbReference>
<comment type="catalytic activity">
    <reaction evidence="2 18 19">
        <text>(6R)-NADPHX = (6S)-NADPHX</text>
        <dbReference type="Rhea" id="RHEA:32227"/>
        <dbReference type="ChEBI" id="CHEBI:64076"/>
        <dbReference type="ChEBI" id="CHEBI:64077"/>
        <dbReference type="EC" id="5.1.99.6"/>
    </reaction>
</comment>
<dbReference type="NCBIfam" id="TIGR00197">
    <property type="entry name" value="yjeF_nterm"/>
    <property type="match status" value="1"/>
</dbReference>
<evidence type="ECO:0000256" key="5">
    <source>
        <dbReference type="ARBA" id="ARBA00022723"/>
    </source>
</evidence>
<feature type="binding site" evidence="17">
    <location>
        <position position="323"/>
    </location>
    <ligand>
        <name>(6S)-NADPHX</name>
        <dbReference type="ChEBI" id="CHEBI:64076"/>
    </ligand>
</feature>
<dbReference type="PROSITE" id="PS01050">
    <property type="entry name" value="YJEF_C_2"/>
    <property type="match status" value="1"/>
</dbReference>
<dbReference type="InterPro" id="IPR036652">
    <property type="entry name" value="YjeF_N_dom_sf"/>
</dbReference>
<dbReference type="EC" id="5.1.99.6" evidence="19"/>
<dbReference type="Pfam" id="PF01256">
    <property type="entry name" value="Carb_kinase"/>
    <property type="match status" value="1"/>
</dbReference>
<dbReference type="PANTHER" id="PTHR12592">
    <property type="entry name" value="ATP-DEPENDENT (S)-NAD(P)H-HYDRATE DEHYDRATASE FAMILY MEMBER"/>
    <property type="match status" value="1"/>
</dbReference>
<comment type="caution">
    <text evidence="18">Lacks conserved residue(s) required for the propagation of feature annotation.</text>
</comment>
<evidence type="ECO:0000256" key="3">
    <source>
        <dbReference type="ARBA" id="ARBA00006001"/>
    </source>
</evidence>
<accession>A0A543CM19</accession>
<evidence type="ECO:0000256" key="4">
    <source>
        <dbReference type="ARBA" id="ARBA00009524"/>
    </source>
</evidence>
<dbReference type="InterPro" id="IPR017953">
    <property type="entry name" value="Carbohydrate_kinase_pred_CS"/>
</dbReference>
<evidence type="ECO:0000313" key="22">
    <source>
        <dbReference type="EMBL" id="TQL98139.1"/>
    </source>
</evidence>
<dbReference type="InterPro" id="IPR030677">
    <property type="entry name" value="Nnr"/>
</dbReference>
<dbReference type="HAMAP" id="MF_01966">
    <property type="entry name" value="NADHX_epimerase"/>
    <property type="match status" value="1"/>
</dbReference>
<dbReference type="AlphaFoldDB" id="A0A543CM19"/>
<dbReference type="Gene3D" id="3.40.1190.20">
    <property type="match status" value="1"/>
</dbReference>
<feature type="binding site" evidence="18">
    <location>
        <position position="70"/>
    </location>
    <ligand>
        <name>K(+)</name>
        <dbReference type="ChEBI" id="CHEBI:29103"/>
    </ligand>
</feature>
<comment type="catalytic activity">
    <reaction evidence="16 17 19">
        <text>(6S)-NADPHX + ADP = AMP + phosphate + NADPH + H(+)</text>
        <dbReference type="Rhea" id="RHEA:32235"/>
        <dbReference type="ChEBI" id="CHEBI:15378"/>
        <dbReference type="ChEBI" id="CHEBI:43474"/>
        <dbReference type="ChEBI" id="CHEBI:57783"/>
        <dbReference type="ChEBI" id="CHEBI:64076"/>
        <dbReference type="ChEBI" id="CHEBI:456215"/>
        <dbReference type="ChEBI" id="CHEBI:456216"/>
        <dbReference type="EC" id="4.2.1.136"/>
    </reaction>
</comment>
<comment type="function">
    <text evidence="18">Catalyzes the epimerization of the S- and R-forms of NAD(P)HX, a damaged form of NAD(P)H that is a result of enzymatic or heat-dependent hydration. This is a prerequisite for the S-specific NAD(P)H-hydrate dehydratase to allow the repair of both epimers of NAD(P)HX.</text>
</comment>
<comment type="subunit">
    <text evidence="17">Homotetramer.</text>
</comment>
<keyword evidence="11 18" id="KW-0413">Isomerase</keyword>
<dbReference type="InterPro" id="IPR029056">
    <property type="entry name" value="Ribokinase-like"/>
</dbReference>
<comment type="function">
    <text evidence="17">Catalyzes the dehydration of the S-form of NAD(P)HX at the expense of ADP, which is converted to AMP. Together with NAD(P)HX epimerase, which catalyzes the epimerization of the S- and R-forms, the enzyme allows the repair of both epimers of NAD(P)HX, a damaged form of NAD(P)H that is a result of enzymatic or heat-dependent hydration.</text>
</comment>
<dbReference type="EMBL" id="VFOZ01000001">
    <property type="protein sequence ID" value="TQL98139.1"/>
    <property type="molecule type" value="Genomic_DNA"/>
</dbReference>
<dbReference type="Proteomes" id="UP000316096">
    <property type="component" value="Unassembled WGS sequence"/>
</dbReference>
<dbReference type="NCBIfam" id="TIGR00196">
    <property type="entry name" value="yjeF_cterm"/>
    <property type="match status" value="1"/>
</dbReference>
<evidence type="ECO:0000256" key="7">
    <source>
        <dbReference type="ARBA" id="ARBA00022840"/>
    </source>
</evidence>
<feature type="binding site" evidence="17">
    <location>
        <position position="372"/>
    </location>
    <ligand>
        <name>(6S)-NADPHX</name>
        <dbReference type="ChEBI" id="CHEBI:64076"/>
    </ligand>
</feature>
<evidence type="ECO:0000256" key="15">
    <source>
        <dbReference type="ARBA" id="ARBA00048238"/>
    </source>
</evidence>
<evidence type="ECO:0000256" key="12">
    <source>
        <dbReference type="ARBA" id="ARBA00023239"/>
    </source>
</evidence>
<dbReference type="GO" id="GO:0110051">
    <property type="term" value="P:metabolite repair"/>
    <property type="evidence" value="ECO:0007669"/>
    <property type="project" value="TreeGrafter"/>
</dbReference>
<evidence type="ECO:0000256" key="16">
    <source>
        <dbReference type="ARBA" id="ARBA00049209"/>
    </source>
</evidence>
<keyword evidence="22" id="KW-0808">Transferase</keyword>
<evidence type="ECO:0000259" key="21">
    <source>
        <dbReference type="PROSITE" id="PS51385"/>
    </source>
</evidence>
<feature type="domain" description="YjeF C-terminal" evidence="20">
    <location>
        <begin position="230"/>
        <end position="507"/>
    </location>
</feature>
<gene>
    <name evidence="17" type="primary">nnrD</name>
    <name evidence="18" type="synonym">nnrE</name>
    <name evidence="22" type="ORF">FB559_3758</name>
</gene>
<keyword evidence="6 17" id="KW-0547">Nucleotide-binding</keyword>
<feature type="domain" description="YjeF N-terminal" evidence="21">
    <location>
        <begin position="10"/>
        <end position="223"/>
    </location>
</feature>
<feature type="binding site" evidence="17">
    <location>
        <position position="438"/>
    </location>
    <ligand>
        <name>AMP</name>
        <dbReference type="ChEBI" id="CHEBI:456215"/>
    </ligand>
</feature>
<comment type="similarity">
    <text evidence="4 19">In the C-terminal section; belongs to the NnrD/CARKD family.</text>
</comment>
<sequence length="509" mass="51248">MRYAHEVDKVRAAERALMARSPEGALMRRAAAGLASVCAGLLRSGRAGVIGPGEGVYGSRVVLLAGSGDNGGDALYAGALLARRGAHVTAVLAGSKTHEGGLAALRSAGGRSLDADDPAGSVAAIEAADLIIDGLLGIGGRGGLREPHATLAGHASRSVATIVACDLPSGVDADTGVVSGAAVRADVTVTFGTYKPGLFVDPGAGHAGVVELVDIGLGPYLGDPDVVLPQAADVDLWAPGPSRESNKYRRGVPGVVAGSKTFTGAAVMSVGGAIRGGAGMVRFASAEHSVELVRHRWPEAVTSVVDTSLSEVGRVNAWVAGPGLGTGEHAEALLAEVLGTDLPVLVDADGLTVVARRRDLLWRDAPTVLTPHAGELARLLGTEADQVEARRLEHVRRAAEELGATVLLKGSTTVIAEVGRPVRVNPTGTPRLATAGSGDVLSGLIGAFLSGGASAIDAAAAGAYLHGLAGRLAASGPASDERPPDDREAPISAYDVIEAIPAAFRTLTG</sequence>
<comment type="cofactor">
    <cofactor evidence="17">
        <name>Mg(2+)</name>
        <dbReference type="ChEBI" id="CHEBI:18420"/>
    </cofactor>
</comment>
<dbReference type="PANTHER" id="PTHR12592:SF0">
    <property type="entry name" value="ATP-DEPENDENT (S)-NAD(P)H-HYDRATE DEHYDRATASE"/>
    <property type="match status" value="1"/>
</dbReference>
<dbReference type="OrthoDB" id="9806925at2"/>
<comment type="caution">
    <text evidence="22">The sequence shown here is derived from an EMBL/GenBank/DDBJ whole genome shotgun (WGS) entry which is preliminary data.</text>
</comment>
<dbReference type="SUPFAM" id="SSF64153">
    <property type="entry name" value="YjeF N-terminal domain-like"/>
    <property type="match status" value="1"/>
</dbReference>
<proteinExistence type="inferred from homology"/>
<dbReference type="InterPro" id="IPR004443">
    <property type="entry name" value="YjeF_N_dom"/>
</dbReference>
<keyword evidence="13" id="KW-0511">Multifunctional enzyme</keyword>
<dbReference type="SUPFAM" id="SSF53613">
    <property type="entry name" value="Ribokinase-like"/>
    <property type="match status" value="1"/>
</dbReference>
<feature type="binding site" evidence="17">
    <location>
        <position position="439"/>
    </location>
    <ligand>
        <name>(6S)-NADPHX</name>
        <dbReference type="ChEBI" id="CHEBI:64076"/>
    </ligand>
</feature>
<dbReference type="GO" id="GO:0046496">
    <property type="term" value="P:nicotinamide nucleotide metabolic process"/>
    <property type="evidence" value="ECO:0007669"/>
    <property type="project" value="UniProtKB-UniRule"/>
</dbReference>
<dbReference type="GO" id="GO:0052855">
    <property type="term" value="F:ADP-dependent NAD(P)H-hydrate dehydratase activity"/>
    <property type="evidence" value="ECO:0007669"/>
    <property type="project" value="UniProtKB-UniRule"/>
</dbReference>
<keyword evidence="7 17" id="KW-0067">ATP-binding</keyword>
<dbReference type="PIRSF" id="PIRSF017184">
    <property type="entry name" value="Nnr"/>
    <property type="match status" value="1"/>
</dbReference>
<feature type="binding site" evidence="18">
    <location>
        <position position="166"/>
    </location>
    <ligand>
        <name>(6S)-NADPHX</name>
        <dbReference type="ChEBI" id="CHEBI:64076"/>
    </ligand>
</feature>
<evidence type="ECO:0000256" key="11">
    <source>
        <dbReference type="ARBA" id="ARBA00023235"/>
    </source>
</evidence>
<comment type="cofactor">
    <cofactor evidence="18 19">
        <name>K(+)</name>
        <dbReference type="ChEBI" id="CHEBI:29103"/>
    </cofactor>
    <text evidence="18 19">Binds 1 potassium ion per subunit.</text>
</comment>
<evidence type="ECO:0000256" key="17">
    <source>
        <dbReference type="HAMAP-Rule" id="MF_01965"/>
    </source>
</evidence>
<feature type="binding site" evidence="17">
    <location>
        <position position="265"/>
    </location>
    <ligand>
        <name>(6S)-NADPHX</name>
        <dbReference type="ChEBI" id="CHEBI:64076"/>
    </ligand>
</feature>
<feature type="binding site" evidence="18">
    <location>
        <position position="169"/>
    </location>
    <ligand>
        <name>K(+)</name>
        <dbReference type="ChEBI" id="CHEBI:29103"/>
    </ligand>
</feature>
<comment type="similarity">
    <text evidence="3 19">In the N-terminal section; belongs to the NnrE/AIBP family.</text>
</comment>
<comment type="catalytic activity">
    <reaction evidence="15 17 19">
        <text>(6S)-NADHX + ADP = AMP + phosphate + NADH + H(+)</text>
        <dbReference type="Rhea" id="RHEA:32223"/>
        <dbReference type="ChEBI" id="CHEBI:15378"/>
        <dbReference type="ChEBI" id="CHEBI:43474"/>
        <dbReference type="ChEBI" id="CHEBI:57945"/>
        <dbReference type="ChEBI" id="CHEBI:64074"/>
        <dbReference type="ChEBI" id="CHEBI:456215"/>
        <dbReference type="ChEBI" id="CHEBI:456216"/>
        <dbReference type="EC" id="4.2.1.136"/>
    </reaction>
</comment>
<evidence type="ECO:0000256" key="6">
    <source>
        <dbReference type="ARBA" id="ARBA00022741"/>
    </source>
</evidence>
<dbReference type="EC" id="4.2.1.136" evidence="19"/>
<dbReference type="GO" id="GO:0016301">
    <property type="term" value="F:kinase activity"/>
    <property type="evidence" value="ECO:0007669"/>
    <property type="project" value="UniProtKB-KW"/>
</dbReference>
<comment type="function">
    <text evidence="14 19">Bifunctional enzyme that catalyzes the epimerization of the S- and R-forms of NAD(P)HX and the dehydration of the S-form of NAD(P)HX at the expense of ADP, which is converted to AMP. This allows the repair of both epimers of NAD(P)HX, a damaged form of NAD(P)H that is a result of enzymatic or heat-dependent hydration.</text>
</comment>
<dbReference type="RefSeq" id="WP_141956780.1">
    <property type="nucleotide sequence ID" value="NZ_VFOZ01000001.1"/>
</dbReference>
<dbReference type="Gene3D" id="3.40.50.10260">
    <property type="entry name" value="YjeF N-terminal domain"/>
    <property type="match status" value="1"/>
</dbReference>
<evidence type="ECO:0000259" key="20">
    <source>
        <dbReference type="PROSITE" id="PS51383"/>
    </source>
</evidence>
<evidence type="ECO:0000256" key="8">
    <source>
        <dbReference type="ARBA" id="ARBA00022857"/>
    </source>
</evidence>
<reference evidence="22 23" key="1">
    <citation type="submission" date="2019-06" db="EMBL/GenBank/DDBJ databases">
        <title>Sequencing the genomes of 1000 actinobacteria strains.</title>
        <authorList>
            <person name="Klenk H.-P."/>
        </authorList>
    </citation>
    <scope>NUCLEOTIDE SEQUENCE [LARGE SCALE GENOMIC DNA]</scope>
    <source>
        <strain evidence="22 23">DSM 102200</strain>
    </source>
</reference>
<comment type="similarity">
    <text evidence="17">Belongs to the NnrD/CARKD family.</text>
</comment>
<evidence type="ECO:0000256" key="1">
    <source>
        <dbReference type="ARBA" id="ARBA00000013"/>
    </source>
</evidence>
<keyword evidence="9 18" id="KW-0630">Potassium</keyword>
<evidence type="ECO:0000256" key="2">
    <source>
        <dbReference type="ARBA" id="ARBA00000909"/>
    </source>
</evidence>
<dbReference type="PROSITE" id="PS51383">
    <property type="entry name" value="YJEF_C_3"/>
    <property type="match status" value="1"/>
</dbReference>
<evidence type="ECO:0000256" key="13">
    <source>
        <dbReference type="ARBA" id="ARBA00023268"/>
    </source>
</evidence>
<keyword evidence="12 17" id="KW-0456">Lyase</keyword>
<dbReference type="GO" id="GO:0046872">
    <property type="term" value="F:metal ion binding"/>
    <property type="evidence" value="ECO:0007669"/>
    <property type="project" value="UniProtKB-UniRule"/>
</dbReference>
<dbReference type="GO" id="GO:0005524">
    <property type="term" value="F:ATP binding"/>
    <property type="evidence" value="ECO:0007669"/>
    <property type="project" value="UniProtKB-UniRule"/>
</dbReference>
<dbReference type="CDD" id="cd01171">
    <property type="entry name" value="YXKO-related"/>
    <property type="match status" value="1"/>
</dbReference>
<feature type="binding site" evidence="18">
    <location>
        <begin position="69"/>
        <end position="73"/>
    </location>
    <ligand>
        <name>(6S)-NADPHX</name>
        <dbReference type="ChEBI" id="CHEBI:64076"/>
    </ligand>
</feature>
<keyword evidence="8 17" id="KW-0521">NADP</keyword>
<evidence type="ECO:0000256" key="9">
    <source>
        <dbReference type="ARBA" id="ARBA00022958"/>
    </source>
</evidence>
<dbReference type="PROSITE" id="PS51385">
    <property type="entry name" value="YJEF_N"/>
    <property type="match status" value="1"/>
</dbReference>
<organism evidence="22 23">
    <name type="scientific">Actinoallomurus bryophytorum</name>
    <dbReference type="NCBI Taxonomy" id="1490222"/>
    <lineage>
        <taxon>Bacteria</taxon>
        <taxon>Bacillati</taxon>
        <taxon>Actinomycetota</taxon>
        <taxon>Actinomycetes</taxon>
        <taxon>Streptosporangiales</taxon>
        <taxon>Thermomonosporaceae</taxon>
        <taxon>Actinoallomurus</taxon>
    </lineage>
</organism>
<comment type="catalytic activity">
    <reaction evidence="1 18 19">
        <text>(6R)-NADHX = (6S)-NADHX</text>
        <dbReference type="Rhea" id="RHEA:32215"/>
        <dbReference type="ChEBI" id="CHEBI:64074"/>
        <dbReference type="ChEBI" id="CHEBI:64075"/>
        <dbReference type="EC" id="5.1.99.6"/>
    </reaction>
</comment>
<protein>
    <recommendedName>
        <fullName evidence="19">Bifunctional NAD(P)H-hydrate repair enzyme</fullName>
    </recommendedName>
    <alternativeName>
        <fullName evidence="19">Nicotinamide nucleotide repair protein</fullName>
    </alternativeName>
    <domain>
        <recommendedName>
            <fullName evidence="19">ADP-dependent (S)-NAD(P)H-hydrate dehydratase</fullName>
            <ecNumber evidence="19">4.2.1.136</ecNumber>
        </recommendedName>
        <alternativeName>
            <fullName evidence="19">ADP-dependent NAD(P)HX dehydratase</fullName>
        </alternativeName>
    </domain>
    <domain>
        <recommendedName>
            <fullName evidence="19">NAD(P)H-hydrate epimerase</fullName>
            <ecNumber evidence="19">5.1.99.6</ecNumber>
        </recommendedName>
    </domain>
</protein>
<feature type="binding site" evidence="17">
    <location>
        <begin position="409"/>
        <end position="413"/>
    </location>
    <ligand>
        <name>AMP</name>
        <dbReference type="ChEBI" id="CHEBI:456215"/>
    </ligand>
</feature>
<dbReference type="Pfam" id="PF03853">
    <property type="entry name" value="YjeF_N"/>
    <property type="match status" value="1"/>
</dbReference>
<evidence type="ECO:0000256" key="14">
    <source>
        <dbReference type="ARBA" id="ARBA00025153"/>
    </source>
</evidence>
<dbReference type="HAMAP" id="MF_01965">
    <property type="entry name" value="NADHX_dehydratase"/>
    <property type="match status" value="1"/>
</dbReference>
<dbReference type="GO" id="GO:0052856">
    <property type="term" value="F:NAD(P)HX epimerase activity"/>
    <property type="evidence" value="ECO:0007669"/>
    <property type="project" value="UniProtKB-UniRule"/>
</dbReference>
<feature type="binding site" evidence="18">
    <location>
        <position position="133"/>
    </location>
    <ligand>
        <name>K(+)</name>
        <dbReference type="ChEBI" id="CHEBI:29103"/>
    </ligand>
</feature>
<keyword evidence="5 18" id="KW-0479">Metal-binding</keyword>
<evidence type="ECO:0000256" key="10">
    <source>
        <dbReference type="ARBA" id="ARBA00023027"/>
    </source>
</evidence>
<keyword evidence="23" id="KW-1185">Reference proteome</keyword>